<organism evidence="5 6">
    <name type="scientific">Roseivirga ehrenbergii (strain DSM 102268 / JCM 13514 / KCTC 12282 / NCIMB 14502 / KMM 6017)</name>
    <dbReference type="NCBI Taxonomy" id="279360"/>
    <lineage>
        <taxon>Bacteria</taxon>
        <taxon>Pseudomonadati</taxon>
        <taxon>Bacteroidota</taxon>
        <taxon>Cytophagia</taxon>
        <taxon>Cytophagales</taxon>
        <taxon>Roseivirgaceae</taxon>
        <taxon>Roseivirga</taxon>
    </lineage>
</organism>
<dbReference type="PANTHER" id="PTHR44858:SF1">
    <property type="entry name" value="UDP-N-ACETYLGLUCOSAMINE--PEPTIDE N-ACETYLGLUCOSAMINYLTRANSFERASE SPINDLY-RELATED"/>
    <property type="match status" value="1"/>
</dbReference>
<dbReference type="GO" id="GO:0009279">
    <property type="term" value="C:cell outer membrane"/>
    <property type="evidence" value="ECO:0007669"/>
    <property type="project" value="TreeGrafter"/>
</dbReference>
<comment type="caution">
    <text evidence="5">The sequence shown here is derived from an EMBL/GenBank/DDBJ whole genome shotgun (WGS) entry which is preliminary data.</text>
</comment>
<keyword evidence="4" id="KW-0732">Signal</keyword>
<dbReference type="RefSeq" id="WP_062591546.1">
    <property type="nucleotide sequence ID" value="NZ_LQZQ01000045.1"/>
</dbReference>
<dbReference type="PROSITE" id="PS51257">
    <property type="entry name" value="PROKAR_LIPOPROTEIN"/>
    <property type="match status" value="1"/>
</dbReference>
<gene>
    <name evidence="5" type="ORF">MB14_04285</name>
</gene>
<dbReference type="PROSITE" id="PS50005">
    <property type="entry name" value="TPR"/>
    <property type="match status" value="4"/>
</dbReference>
<evidence type="ECO:0000313" key="5">
    <source>
        <dbReference type="EMBL" id="KYG74437.1"/>
    </source>
</evidence>
<reference evidence="5" key="1">
    <citation type="submission" date="2016-01" db="EMBL/GenBank/DDBJ databases">
        <title>Genome sequencing of Roseivirga ehrenbergii KMM 6017.</title>
        <authorList>
            <person name="Selvaratnam C."/>
            <person name="Thevarajoo S."/>
            <person name="Goh K.M."/>
            <person name="Ee R."/>
            <person name="Chan K.-G."/>
            <person name="Chong C.S."/>
        </authorList>
    </citation>
    <scope>NUCLEOTIDE SEQUENCE [LARGE SCALE GENOMIC DNA]</scope>
    <source>
        <strain evidence="5">KMM 6017</strain>
    </source>
</reference>
<sequence>MKNRLSLLALVLITFLFSCNDDVTRKGDQLYNEGNFKEAVDAYSEYLKTNPKDIKSLYNRGRAYEELKQLDKAKADFIAVLDVDGDNLNANLSMGKYWYNQKEFNKAIIFFDKVIELDGLRSDAYMLRGRSYHQKGDFDKAMENYNQAINFDNDNAEAFLYRGALKIALNQFKTACQDFTRSQALGSSEASEALAKHCR</sequence>
<keyword evidence="1" id="KW-0677">Repeat</keyword>
<feature type="repeat" description="TPR" evidence="3">
    <location>
        <begin position="122"/>
        <end position="155"/>
    </location>
</feature>
<feature type="repeat" description="TPR" evidence="3">
    <location>
        <begin position="54"/>
        <end position="87"/>
    </location>
</feature>
<dbReference type="InterPro" id="IPR050498">
    <property type="entry name" value="Ycf3"/>
</dbReference>
<dbReference type="AlphaFoldDB" id="A0A150X6R9"/>
<feature type="repeat" description="TPR" evidence="3">
    <location>
        <begin position="88"/>
        <end position="121"/>
    </location>
</feature>
<feature type="repeat" description="TPR" evidence="3">
    <location>
        <begin position="20"/>
        <end position="53"/>
    </location>
</feature>
<dbReference type="PROSITE" id="PS50293">
    <property type="entry name" value="TPR_REGION"/>
    <property type="match status" value="1"/>
</dbReference>
<dbReference type="GO" id="GO:0046813">
    <property type="term" value="P:receptor-mediated virion attachment to host cell"/>
    <property type="evidence" value="ECO:0007669"/>
    <property type="project" value="TreeGrafter"/>
</dbReference>
<feature type="signal peptide" evidence="4">
    <location>
        <begin position="1"/>
        <end position="20"/>
    </location>
</feature>
<dbReference type="Pfam" id="PF13431">
    <property type="entry name" value="TPR_17"/>
    <property type="match status" value="1"/>
</dbReference>
<accession>A0A150X6R9</accession>
<dbReference type="STRING" id="279360.MB14_04285"/>
<proteinExistence type="predicted"/>
<name>A0A150X6R9_ROSEK</name>
<evidence type="ECO:0000256" key="2">
    <source>
        <dbReference type="ARBA" id="ARBA00022803"/>
    </source>
</evidence>
<dbReference type="Pfam" id="PF13414">
    <property type="entry name" value="TPR_11"/>
    <property type="match status" value="1"/>
</dbReference>
<keyword evidence="2 3" id="KW-0802">TPR repeat</keyword>
<dbReference type="SUPFAM" id="SSF48452">
    <property type="entry name" value="TPR-like"/>
    <property type="match status" value="1"/>
</dbReference>
<dbReference type="InterPro" id="IPR011990">
    <property type="entry name" value="TPR-like_helical_dom_sf"/>
</dbReference>
<dbReference type="EMBL" id="LQZQ01000045">
    <property type="protein sequence ID" value="KYG74437.1"/>
    <property type="molecule type" value="Genomic_DNA"/>
</dbReference>
<dbReference type="Gene3D" id="1.25.40.10">
    <property type="entry name" value="Tetratricopeptide repeat domain"/>
    <property type="match status" value="2"/>
</dbReference>
<dbReference type="Proteomes" id="UP000075583">
    <property type="component" value="Unassembled WGS sequence"/>
</dbReference>
<evidence type="ECO:0000256" key="4">
    <source>
        <dbReference type="SAM" id="SignalP"/>
    </source>
</evidence>
<keyword evidence="6" id="KW-1185">Reference proteome</keyword>
<evidence type="ECO:0000313" key="6">
    <source>
        <dbReference type="Proteomes" id="UP000075583"/>
    </source>
</evidence>
<dbReference type="PANTHER" id="PTHR44858">
    <property type="entry name" value="TETRATRICOPEPTIDE REPEAT PROTEIN 6"/>
    <property type="match status" value="1"/>
</dbReference>
<evidence type="ECO:0000256" key="1">
    <source>
        <dbReference type="ARBA" id="ARBA00022737"/>
    </source>
</evidence>
<dbReference type="OrthoDB" id="9785181at2"/>
<evidence type="ECO:0000256" key="3">
    <source>
        <dbReference type="PROSITE-ProRule" id="PRU00339"/>
    </source>
</evidence>
<dbReference type="SMART" id="SM00028">
    <property type="entry name" value="TPR"/>
    <property type="match status" value="5"/>
</dbReference>
<dbReference type="InterPro" id="IPR019734">
    <property type="entry name" value="TPR_rpt"/>
</dbReference>
<feature type="chain" id="PRO_5007574278" evidence="4">
    <location>
        <begin position="21"/>
        <end position="199"/>
    </location>
</feature>
<protein>
    <submittedName>
        <fullName evidence="5">Uncharacterized protein</fullName>
    </submittedName>
</protein>